<feature type="transmembrane region" description="Helical" evidence="1">
    <location>
        <begin position="138"/>
        <end position="161"/>
    </location>
</feature>
<gene>
    <name evidence="2" type="ORF">EDC52_103319</name>
</gene>
<feature type="transmembrane region" description="Helical" evidence="1">
    <location>
        <begin position="12"/>
        <end position="36"/>
    </location>
</feature>
<evidence type="ECO:0000313" key="3">
    <source>
        <dbReference type="Proteomes" id="UP000295719"/>
    </source>
</evidence>
<sequence>MRSDLTFIMKKLGVFAIYGLVLSLLFSLLFIDAIVLNDIVKESSLTEVAQELLLLAIILLHLSLCRDSASRYASSLVAGFFACMLIREMDFAFDAISHGSWVWAALAVTLVSVIYAGTSPSKTVRGVAALFRHPSYGLLLAGLLNVLVFSRLFGMGDLWRAVLDDGYIRTVKNVAEEGSELFGYGLCLLATLSYVIDRRKLNRLAADNVKQRSQPHAQG</sequence>
<feature type="transmembrane region" description="Helical" evidence="1">
    <location>
        <begin position="101"/>
        <end position="118"/>
    </location>
</feature>
<keyword evidence="1" id="KW-1133">Transmembrane helix</keyword>
<proteinExistence type="predicted"/>
<comment type="caution">
    <text evidence="2">The sequence shown here is derived from an EMBL/GenBank/DDBJ whole genome shotgun (WGS) entry which is preliminary data.</text>
</comment>
<reference evidence="2 3" key="1">
    <citation type="submission" date="2019-03" db="EMBL/GenBank/DDBJ databases">
        <title>Genomic Encyclopedia of Type Strains, Phase IV (KMG-IV): sequencing the most valuable type-strain genomes for metagenomic binning, comparative biology and taxonomic classification.</title>
        <authorList>
            <person name="Goeker M."/>
        </authorList>
    </citation>
    <scope>NUCLEOTIDE SEQUENCE [LARGE SCALE GENOMIC DNA]</scope>
    <source>
        <strain evidence="2 3">DSM 19580</strain>
    </source>
</reference>
<dbReference type="AlphaFoldDB" id="A0A4R3Z1W7"/>
<protein>
    <submittedName>
        <fullName evidence="2">Uncharacterized protein</fullName>
    </submittedName>
</protein>
<feature type="transmembrane region" description="Helical" evidence="1">
    <location>
        <begin position="181"/>
        <end position="196"/>
    </location>
</feature>
<keyword evidence="1" id="KW-0472">Membrane</keyword>
<dbReference type="EMBL" id="SMCR01000003">
    <property type="protein sequence ID" value="TCV98228.1"/>
    <property type="molecule type" value="Genomic_DNA"/>
</dbReference>
<organism evidence="2 3">
    <name type="scientific">Biostraticola tofi</name>
    <dbReference type="NCBI Taxonomy" id="466109"/>
    <lineage>
        <taxon>Bacteria</taxon>
        <taxon>Pseudomonadati</taxon>
        <taxon>Pseudomonadota</taxon>
        <taxon>Gammaproteobacteria</taxon>
        <taxon>Enterobacterales</taxon>
        <taxon>Bruguierivoracaceae</taxon>
        <taxon>Biostraticola</taxon>
    </lineage>
</organism>
<dbReference type="RefSeq" id="WP_230467984.1">
    <property type="nucleotide sequence ID" value="NZ_SMCR01000003.1"/>
</dbReference>
<feature type="transmembrane region" description="Helical" evidence="1">
    <location>
        <begin position="72"/>
        <end position="89"/>
    </location>
</feature>
<evidence type="ECO:0000313" key="2">
    <source>
        <dbReference type="EMBL" id="TCV98228.1"/>
    </source>
</evidence>
<evidence type="ECO:0000256" key="1">
    <source>
        <dbReference type="SAM" id="Phobius"/>
    </source>
</evidence>
<keyword evidence="3" id="KW-1185">Reference proteome</keyword>
<accession>A0A4R3Z1W7</accession>
<keyword evidence="1" id="KW-0812">Transmembrane</keyword>
<name>A0A4R3Z1W7_9GAMM</name>
<feature type="transmembrane region" description="Helical" evidence="1">
    <location>
        <begin position="48"/>
        <end position="65"/>
    </location>
</feature>
<dbReference type="Proteomes" id="UP000295719">
    <property type="component" value="Unassembled WGS sequence"/>
</dbReference>